<sequence>MTAPATAETYDELAGVVDLFGALTREELHRALGELAYKQGRDADETALWAAVDGAIEAYYLVEYESESHDETADETLLTVGPVAFPMLPPNAEDLPHILDIERRDVERETLGEQVHERLLGDAARAVNNDDEERIEHLLDVSYDLEAWAPVTVDVARARLDEALQDKSAEGE</sequence>
<name>A0A1I4E8Z8_9EURY</name>
<dbReference type="RefSeq" id="WP_089868956.1">
    <property type="nucleotide sequence ID" value="NZ_FOTC01000002.1"/>
</dbReference>
<proteinExistence type="predicted"/>
<dbReference type="InterPro" id="IPR055533">
    <property type="entry name" value="DUF7109"/>
</dbReference>
<evidence type="ECO:0000313" key="2">
    <source>
        <dbReference type="Proteomes" id="UP000199607"/>
    </source>
</evidence>
<dbReference type="EMBL" id="FOTC01000002">
    <property type="protein sequence ID" value="SFL02242.1"/>
    <property type="molecule type" value="Genomic_DNA"/>
</dbReference>
<dbReference type="STRING" id="553466.SAMN04487950_2001"/>
<dbReference type="Proteomes" id="UP000199607">
    <property type="component" value="Unassembled WGS sequence"/>
</dbReference>
<dbReference type="Pfam" id="PF23421">
    <property type="entry name" value="DUF7109"/>
    <property type="match status" value="1"/>
</dbReference>
<gene>
    <name evidence="1" type="ORF">SAMN04487950_2001</name>
</gene>
<protein>
    <submittedName>
        <fullName evidence="1">Uncharacterized protein</fullName>
    </submittedName>
</protein>
<organism evidence="1 2">
    <name type="scientific">Halogranum rubrum</name>
    <dbReference type="NCBI Taxonomy" id="553466"/>
    <lineage>
        <taxon>Archaea</taxon>
        <taxon>Methanobacteriati</taxon>
        <taxon>Methanobacteriota</taxon>
        <taxon>Stenosarchaea group</taxon>
        <taxon>Halobacteria</taxon>
        <taxon>Halobacteriales</taxon>
        <taxon>Haloferacaceae</taxon>
    </lineage>
</organism>
<keyword evidence="2" id="KW-1185">Reference proteome</keyword>
<accession>A0A1I4E8Z8</accession>
<reference evidence="2" key="1">
    <citation type="submission" date="2016-10" db="EMBL/GenBank/DDBJ databases">
        <authorList>
            <person name="Varghese N."/>
            <person name="Submissions S."/>
        </authorList>
    </citation>
    <scope>NUCLEOTIDE SEQUENCE [LARGE SCALE GENOMIC DNA]</scope>
    <source>
        <strain evidence="2">CGMCC 1.7738</strain>
    </source>
</reference>
<dbReference type="AlphaFoldDB" id="A0A1I4E8Z8"/>
<evidence type="ECO:0000313" key="1">
    <source>
        <dbReference type="EMBL" id="SFL02242.1"/>
    </source>
</evidence>